<proteinExistence type="predicted"/>
<evidence type="ECO:0000313" key="3">
    <source>
        <dbReference type="Proteomes" id="UP000613840"/>
    </source>
</evidence>
<keyword evidence="3" id="KW-1185">Reference proteome</keyword>
<sequence>MSARTPTPLTVPHAATAQRPAWADLPAAVQDWTQDQLGARVVSAANELSGYTPGFAARLQLDDGRRVFAKIAGWGKEWLLESYANEALKRRTLPVAVPAPELIFDARSGIDGGDWQLLAFAEIDGRPPHRPWTDADLRVAVRAVETAAQALTPAPPGYAWEPLSEALGGLGPDKEQMITERFGDHVAELRDLIIALPQRCNGTTLVHCDLRDDNMIIGADGRAWIVDWNFPALGKPFVDLVTLLMSARGDGHDVDAILAASPVVTPQDKDAIDSLLADLALYYAIASTSPEPDGSPYLREHQRWSAVVVADWLAERRGWT</sequence>
<gene>
    <name evidence="2" type="ORF">GCM10011575_22710</name>
</gene>
<dbReference type="InterPro" id="IPR011009">
    <property type="entry name" value="Kinase-like_dom_sf"/>
</dbReference>
<dbReference type="Proteomes" id="UP000613840">
    <property type="component" value="Unassembled WGS sequence"/>
</dbReference>
<evidence type="ECO:0000313" key="2">
    <source>
        <dbReference type="EMBL" id="GGL63826.1"/>
    </source>
</evidence>
<organism evidence="2 3">
    <name type="scientific">Microlunatus endophyticus</name>
    <dbReference type="NCBI Taxonomy" id="1716077"/>
    <lineage>
        <taxon>Bacteria</taxon>
        <taxon>Bacillati</taxon>
        <taxon>Actinomycetota</taxon>
        <taxon>Actinomycetes</taxon>
        <taxon>Propionibacteriales</taxon>
        <taxon>Propionibacteriaceae</taxon>
        <taxon>Microlunatus</taxon>
    </lineage>
</organism>
<protein>
    <recommendedName>
        <fullName evidence="1">Aminoglycoside phosphotransferase domain-containing protein</fullName>
    </recommendedName>
</protein>
<dbReference type="SUPFAM" id="SSF56112">
    <property type="entry name" value="Protein kinase-like (PK-like)"/>
    <property type="match status" value="1"/>
</dbReference>
<name>A0A917S815_9ACTN</name>
<dbReference type="RefSeq" id="WP_188895492.1">
    <property type="nucleotide sequence ID" value="NZ_BMMZ01000005.1"/>
</dbReference>
<dbReference type="Pfam" id="PF01636">
    <property type="entry name" value="APH"/>
    <property type="match status" value="1"/>
</dbReference>
<dbReference type="Gene3D" id="3.90.1200.10">
    <property type="match status" value="1"/>
</dbReference>
<reference evidence="2" key="2">
    <citation type="submission" date="2020-09" db="EMBL/GenBank/DDBJ databases">
        <authorList>
            <person name="Sun Q."/>
            <person name="Zhou Y."/>
        </authorList>
    </citation>
    <scope>NUCLEOTIDE SEQUENCE</scope>
    <source>
        <strain evidence="2">CGMCC 4.7306</strain>
    </source>
</reference>
<reference evidence="2" key="1">
    <citation type="journal article" date="2014" name="Int. J. Syst. Evol. Microbiol.">
        <title>Complete genome sequence of Corynebacterium casei LMG S-19264T (=DSM 44701T), isolated from a smear-ripened cheese.</title>
        <authorList>
            <consortium name="US DOE Joint Genome Institute (JGI-PGF)"/>
            <person name="Walter F."/>
            <person name="Albersmeier A."/>
            <person name="Kalinowski J."/>
            <person name="Ruckert C."/>
        </authorList>
    </citation>
    <scope>NUCLEOTIDE SEQUENCE</scope>
    <source>
        <strain evidence="2">CGMCC 4.7306</strain>
    </source>
</reference>
<accession>A0A917S815</accession>
<feature type="domain" description="Aminoglycoside phosphotransferase" evidence="1">
    <location>
        <begin position="91"/>
        <end position="260"/>
    </location>
</feature>
<dbReference type="EMBL" id="BMMZ01000005">
    <property type="protein sequence ID" value="GGL63826.1"/>
    <property type="molecule type" value="Genomic_DNA"/>
</dbReference>
<comment type="caution">
    <text evidence="2">The sequence shown here is derived from an EMBL/GenBank/DDBJ whole genome shotgun (WGS) entry which is preliminary data.</text>
</comment>
<dbReference type="InterPro" id="IPR002575">
    <property type="entry name" value="Aminoglycoside_PTrfase"/>
</dbReference>
<evidence type="ECO:0000259" key="1">
    <source>
        <dbReference type="Pfam" id="PF01636"/>
    </source>
</evidence>
<dbReference type="AlphaFoldDB" id="A0A917S815"/>